<sequence length="118" mass="13777">MATNLAAPPALESFSLHVRITVGLEHIEAFLAALKPAYLAVIAEPENVYFEVFQNPDNLGEFRFVEHWNASVEWFLTVQAKKEYYVPYQTTIKEMYVKPREIEIWKRMGGTEWRNVKL</sequence>
<dbReference type="Gene3D" id="3.30.70.100">
    <property type="match status" value="1"/>
</dbReference>
<dbReference type="AlphaFoldDB" id="A0A6A6ZHJ3"/>
<keyword evidence="3" id="KW-1185">Reference proteome</keyword>
<gene>
    <name evidence="2" type="ORF">CC86DRAFT_374248</name>
</gene>
<dbReference type="Proteomes" id="UP000799424">
    <property type="component" value="Unassembled WGS sequence"/>
</dbReference>
<dbReference type="InterPro" id="IPR007138">
    <property type="entry name" value="ABM_dom"/>
</dbReference>
<dbReference type="OrthoDB" id="4126315at2759"/>
<organism evidence="2 3">
    <name type="scientific">Ophiobolus disseminans</name>
    <dbReference type="NCBI Taxonomy" id="1469910"/>
    <lineage>
        <taxon>Eukaryota</taxon>
        <taxon>Fungi</taxon>
        <taxon>Dikarya</taxon>
        <taxon>Ascomycota</taxon>
        <taxon>Pezizomycotina</taxon>
        <taxon>Dothideomycetes</taxon>
        <taxon>Pleosporomycetidae</taxon>
        <taxon>Pleosporales</taxon>
        <taxon>Pleosporineae</taxon>
        <taxon>Phaeosphaeriaceae</taxon>
        <taxon>Ophiobolus</taxon>
    </lineage>
</organism>
<dbReference type="InterPro" id="IPR011008">
    <property type="entry name" value="Dimeric_a/b-barrel"/>
</dbReference>
<name>A0A6A6ZHJ3_9PLEO</name>
<protein>
    <recommendedName>
        <fullName evidence="1">ABM domain-containing protein</fullName>
    </recommendedName>
</protein>
<evidence type="ECO:0000259" key="1">
    <source>
        <dbReference type="Pfam" id="PF03992"/>
    </source>
</evidence>
<evidence type="ECO:0000313" key="3">
    <source>
        <dbReference type="Proteomes" id="UP000799424"/>
    </source>
</evidence>
<evidence type="ECO:0000313" key="2">
    <source>
        <dbReference type="EMBL" id="KAF2820551.1"/>
    </source>
</evidence>
<dbReference type="EMBL" id="MU006240">
    <property type="protein sequence ID" value="KAF2820551.1"/>
    <property type="molecule type" value="Genomic_DNA"/>
</dbReference>
<dbReference type="SUPFAM" id="SSF54909">
    <property type="entry name" value="Dimeric alpha+beta barrel"/>
    <property type="match status" value="1"/>
</dbReference>
<accession>A0A6A6ZHJ3</accession>
<proteinExistence type="predicted"/>
<feature type="domain" description="ABM" evidence="1">
    <location>
        <begin position="14"/>
        <end position="69"/>
    </location>
</feature>
<reference evidence="2" key="1">
    <citation type="journal article" date="2020" name="Stud. Mycol.">
        <title>101 Dothideomycetes genomes: a test case for predicting lifestyles and emergence of pathogens.</title>
        <authorList>
            <person name="Haridas S."/>
            <person name="Albert R."/>
            <person name="Binder M."/>
            <person name="Bloem J."/>
            <person name="Labutti K."/>
            <person name="Salamov A."/>
            <person name="Andreopoulos B."/>
            <person name="Baker S."/>
            <person name="Barry K."/>
            <person name="Bills G."/>
            <person name="Bluhm B."/>
            <person name="Cannon C."/>
            <person name="Castanera R."/>
            <person name="Culley D."/>
            <person name="Daum C."/>
            <person name="Ezra D."/>
            <person name="Gonzalez J."/>
            <person name="Henrissat B."/>
            <person name="Kuo A."/>
            <person name="Liang C."/>
            <person name="Lipzen A."/>
            <person name="Lutzoni F."/>
            <person name="Magnuson J."/>
            <person name="Mondo S."/>
            <person name="Nolan M."/>
            <person name="Ohm R."/>
            <person name="Pangilinan J."/>
            <person name="Park H.-J."/>
            <person name="Ramirez L."/>
            <person name="Alfaro M."/>
            <person name="Sun H."/>
            <person name="Tritt A."/>
            <person name="Yoshinaga Y."/>
            <person name="Zwiers L.-H."/>
            <person name="Turgeon B."/>
            <person name="Goodwin S."/>
            <person name="Spatafora J."/>
            <person name="Crous P."/>
            <person name="Grigoriev I."/>
        </authorList>
    </citation>
    <scope>NUCLEOTIDE SEQUENCE</scope>
    <source>
        <strain evidence="2">CBS 113818</strain>
    </source>
</reference>
<dbReference type="Pfam" id="PF03992">
    <property type="entry name" value="ABM"/>
    <property type="match status" value="1"/>
</dbReference>